<name>A0A0K0EPR1_STRER</name>
<evidence type="ECO:0000313" key="1">
    <source>
        <dbReference type="Proteomes" id="UP000035681"/>
    </source>
</evidence>
<evidence type="ECO:0000313" key="2">
    <source>
        <dbReference type="WBParaSite" id="SSTP_0001144300.1"/>
    </source>
</evidence>
<sequence>MIEMFPNVPLSAFSTLCFESSNSRIKRFLNVGSSFLNPCKTIIQKIAWNNFLDYNIDIEEDKDDESNIDKIIEWDYTIENLNMTHSSFTEDSENFYEEFNTLNDTLTSIIYNE</sequence>
<proteinExistence type="predicted"/>
<accession>A0A0K0EPR1</accession>
<evidence type="ECO:0000313" key="3">
    <source>
        <dbReference type="WBParaSite" id="TCONS_00014537.p1"/>
    </source>
</evidence>
<dbReference type="WBParaSite" id="TCONS_00014537.p1">
    <property type="protein sequence ID" value="TCONS_00014537.p1"/>
    <property type="gene ID" value="XLOC_009741"/>
</dbReference>
<dbReference type="WBParaSite" id="SSTP_0001144300.1">
    <property type="protein sequence ID" value="SSTP_0001144300.1"/>
    <property type="gene ID" value="SSTP_0001144300"/>
</dbReference>
<dbReference type="AlphaFoldDB" id="A0A0K0EPR1"/>
<keyword evidence="1" id="KW-1185">Reference proteome</keyword>
<protein>
    <submittedName>
        <fullName evidence="2">Dimer_Tnp_hAT domain-containing protein</fullName>
    </submittedName>
    <submittedName>
        <fullName evidence="3">HAT C-terminal dimerisation domain-containing protein</fullName>
    </submittedName>
</protein>
<reference evidence="2" key="1">
    <citation type="submission" date="2015-08" db="UniProtKB">
        <authorList>
            <consortium name="WormBaseParasite"/>
        </authorList>
    </citation>
    <scope>IDENTIFICATION</scope>
</reference>
<dbReference type="Proteomes" id="UP000035681">
    <property type="component" value="Unplaced"/>
</dbReference>
<organism evidence="2">
    <name type="scientific">Strongyloides stercoralis</name>
    <name type="common">Threadworm</name>
    <dbReference type="NCBI Taxonomy" id="6248"/>
    <lineage>
        <taxon>Eukaryota</taxon>
        <taxon>Metazoa</taxon>
        <taxon>Ecdysozoa</taxon>
        <taxon>Nematoda</taxon>
        <taxon>Chromadorea</taxon>
        <taxon>Rhabditida</taxon>
        <taxon>Tylenchina</taxon>
        <taxon>Panagrolaimomorpha</taxon>
        <taxon>Strongyloidoidea</taxon>
        <taxon>Strongyloididae</taxon>
        <taxon>Strongyloides</taxon>
    </lineage>
</organism>